<protein>
    <recommendedName>
        <fullName evidence="3">GrpB family protein</fullName>
    </recommendedName>
</protein>
<dbReference type="InterPro" id="IPR007344">
    <property type="entry name" value="GrpB/CoaE"/>
</dbReference>
<reference evidence="1 2" key="1">
    <citation type="journal article" date="2016" name="Nat. Commun.">
        <title>Thousands of microbial genomes shed light on interconnected biogeochemical processes in an aquifer system.</title>
        <authorList>
            <person name="Anantharaman K."/>
            <person name="Brown C.T."/>
            <person name="Hug L.A."/>
            <person name="Sharon I."/>
            <person name="Castelle C.J."/>
            <person name="Probst A.J."/>
            <person name="Thomas B.C."/>
            <person name="Singh A."/>
            <person name="Wilkins M.J."/>
            <person name="Karaoz U."/>
            <person name="Brodie E.L."/>
            <person name="Williams K.H."/>
            <person name="Hubbard S.S."/>
            <person name="Banfield J.F."/>
        </authorList>
    </citation>
    <scope>NUCLEOTIDE SEQUENCE [LARGE SCALE GENOMIC DNA]</scope>
</reference>
<dbReference type="InterPro" id="IPR043519">
    <property type="entry name" value="NT_sf"/>
</dbReference>
<dbReference type="Pfam" id="PF04229">
    <property type="entry name" value="GrpB"/>
    <property type="match status" value="1"/>
</dbReference>
<dbReference type="PANTHER" id="PTHR34822:SF1">
    <property type="entry name" value="GRPB FAMILY PROTEIN"/>
    <property type="match status" value="1"/>
</dbReference>
<sequence>MLGLKKGVVKLVPHDPKWKNLFKKDKNKILKSCQGLILNVIHIGSTSMPNMLAKPIIDMVVGAKSLARPKKIIEKLELLGFVHDKDDDVEGRIFFLKGSDKRRTHHLSLVKYEGKNWNNYLKFVDVLKQNKRLAKEYKKLKHKLSEKYKNDRASYTKAKAGFISNVLNGKL</sequence>
<dbReference type="EMBL" id="MFRE01000005">
    <property type="protein sequence ID" value="OGH94997.1"/>
    <property type="molecule type" value="Genomic_DNA"/>
</dbReference>
<dbReference type="PANTHER" id="PTHR34822">
    <property type="entry name" value="GRPB DOMAIN PROTEIN (AFU_ORTHOLOGUE AFUA_1G01530)"/>
    <property type="match status" value="1"/>
</dbReference>
<dbReference type="Proteomes" id="UP000178254">
    <property type="component" value="Unassembled WGS sequence"/>
</dbReference>
<dbReference type="STRING" id="1798709.A2538_04905"/>
<dbReference type="AlphaFoldDB" id="A0A1F6PFQ4"/>
<dbReference type="Gene3D" id="3.30.460.10">
    <property type="entry name" value="Beta Polymerase, domain 2"/>
    <property type="match status" value="1"/>
</dbReference>
<dbReference type="SUPFAM" id="SSF81301">
    <property type="entry name" value="Nucleotidyltransferase"/>
    <property type="match status" value="1"/>
</dbReference>
<organism evidence="1 2">
    <name type="scientific">Candidatus Magasanikbacteria bacterium RIFOXYD2_FULL_41_14</name>
    <dbReference type="NCBI Taxonomy" id="1798709"/>
    <lineage>
        <taxon>Bacteria</taxon>
        <taxon>Candidatus Magasanikiibacteriota</taxon>
    </lineage>
</organism>
<proteinExistence type="predicted"/>
<gene>
    <name evidence="1" type="ORF">A2538_04905</name>
</gene>
<comment type="caution">
    <text evidence="1">The sequence shown here is derived from an EMBL/GenBank/DDBJ whole genome shotgun (WGS) entry which is preliminary data.</text>
</comment>
<accession>A0A1F6PFQ4</accession>
<evidence type="ECO:0000313" key="2">
    <source>
        <dbReference type="Proteomes" id="UP000178254"/>
    </source>
</evidence>
<name>A0A1F6PFQ4_9BACT</name>
<evidence type="ECO:0008006" key="3">
    <source>
        <dbReference type="Google" id="ProtNLM"/>
    </source>
</evidence>
<evidence type="ECO:0000313" key="1">
    <source>
        <dbReference type="EMBL" id="OGH94997.1"/>
    </source>
</evidence>